<evidence type="ECO:0000256" key="1">
    <source>
        <dbReference type="SAM" id="Phobius"/>
    </source>
</evidence>
<keyword evidence="1" id="KW-1133">Transmembrane helix</keyword>
<dbReference type="EMBL" id="FOOQ01000003">
    <property type="protein sequence ID" value="SFG72478.1"/>
    <property type="molecule type" value="Genomic_DNA"/>
</dbReference>
<dbReference type="Proteomes" id="UP000198876">
    <property type="component" value="Unassembled WGS sequence"/>
</dbReference>
<feature type="transmembrane region" description="Helical" evidence="1">
    <location>
        <begin position="60"/>
        <end position="78"/>
    </location>
</feature>
<keyword evidence="1" id="KW-0812">Transmembrane</keyword>
<dbReference type="Pfam" id="PF04307">
    <property type="entry name" value="YdjM"/>
    <property type="match status" value="1"/>
</dbReference>
<name>A0A1I2U5W8_9EURY</name>
<dbReference type="GO" id="GO:0016787">
    <property type="term" value="F:hydrolase activity"/>
    <property type="evidence" value="ECO:0007669"/>
    <property type="project" value="UniProtKB-KW"/>
</dbReference>
<evidence type="ECO:0000313" key="3">
    <source>
        <dbReference type="Proteomes" id="UP000198876"/>
    </source>
</evidence>
<dbReference type="OrthoDB" id="200338at2157"/>
<protein>
    <submittedName>
        <fullName evidence="2">LexA-binding, inner membrane-associated putative hydrolase</fullName>
    </submittedName>
</protein>
<feature type="transmembrane region" description="Helical" evidence="1">
    <location>
        <begin position="90"/>
        <end position="112"/>
    </location>
</feature>
<gene>
    <name evidence="2" type="ORF">SAMN04488063_2792</name>
</gene>
<dbReference type="InterPro" id="IPR007404">
    <property type="entry name" value="YdjM-like"/>
</dbReference>
<feature type="transmembrane region" description="Helical" evidence="1">
    <location>
        <begin position="150"/>
        <end position="171"/>
    </location>
</feature>
<organism evidence="2 3">
    <name type="scientific">Halopelagius inordinatus</name>
    <dbReference type="NCBI Taxonomy" id="553467"/>
    <lineage>
        <taxon>Archaea</taxon>
        <taxon>Methanobacteriati</taxon>
        <taxon>Methanobacteriota</taxon>
        <taxon>Stenosarchaea group</taxon>
        <taxon>Halobacteria</taxon>
        <taxon>Halobacteriales</taxon>
        <taxon>Haloferacaceae</taxon>
    </lineage>
</organism>
<keyword evidence="3" id="KW-1185">Reference proteome</keyword>
<reference evidence="3" key="1">
    <citation type="submission" date="2016-10" db="EMBL/GenBank/DDBJ databases">
        <authorList>
            <person name="Varghese N."/>
            <person name="Submissions S."/>
        </authorList>
    </citation>
    <scope>NUCLEOTIDE SEQUENCE [LARGE SCALE GENOMIC DNA]</scope>
    <source>
        <strain evidence="3">CGMCC 1.7739</strain>
    </source>
</reference>
<keyword evidence="2" id="KW-0378">Hydrolase</keyword>
<dbReference type="AlphaFoldDB" id="A0A1I2U5W8"/>
<accession>A0A1I2U5W8</accession>
<proteinExistence type="predicted"/>
<sequence length="183" mass="20197">MWPWGHLAVGYLCYTALVRLRGEGRQTSLALLAVGLGSQFPDLVDKPLAWSFAVLPSGRSLAHSLITASVIIGVAYWVGRRRGREEAAVAFGVGYVSHCLADLGPNVIFGLLRGDVEQLRWTTYLVWPLLPSPPYPNDSSFIEHLAAFEFSSYILVQFAFVGVAFLVWLLSRYFSPSGGHRRA</sequence>
<dbReference type="RefSeq" id="WP_092893176.1">
    <property type="nucleotide sequence ID" value="NZ_FOOQ01000003.1"/>
</dbReference>
<evidence type="ECO:0000313" key="2">
    <source>
        <dbReference type="EMBL" id="SFG72478.1"/>
    </source>
</evidence>
<keyword evidence="1" id="KW-0472">Membrane</keyword>